<accession>A0ABS5L001</accession>
<feature type="chain" id="PRO_5047251801" evidence="2">
    <location>
        <begin position="29"/>
        <end position="213"/>
    </location>
</feature>
<feature type="signal peptide" evidence="2">
    <location>
        <begin position="1"/>
        <end position="28"/>
    </location>
</feature>
<feature type="domain" description="DUF11" evidence="3">
    <location>
        <begin position="47"/>
        <end position="116"/>
    </location>
</feature>
<reference evidence="4 5" key="1">
    <citation type="submission" date="2020-02" db="EMBL/GenBank/DDBJ databases">
        <title>Acidophilic actinobacteria isolated from forest soil.</title>
        <authorList>
            <person name="Golinska P."/>
        </authorList>
    </citation>
    <scope>NUCLEOTIDE SEQUENCE [LARGE SCALE GENOMIC DNA]</scope>
    <source>
        <strain evidence="4 5">NL8</strain>
    </source>
</reference>
<dbReference type="Proteomes" id="UP000730482">
    <property type="component" value="Unassembled WGS sequence"/>
</dbReference>
<name>A0ABS5L001_9ACTN</name>
<dbReference type="Pfam" id="PF01345">
    <property type="entry name" value="DUF11"/>
    <property type="match status" value="1"/>
</dbReference>
<dbReference type="InterPro" id="IPR001434">
    <property type="entry name" value="OmcB-like_DUF11"/>
</dbReference>
<evidence type="ECO:0000256" key="1">
    <source>
        <dbReference type="SAM" id="Phobius"/>
    </source>
</evidence>
<keyword evidence="5" id="KW-1185">Reference proteome</keyword>
<feature type="transmembrane region" description="Helical" evidence="1">
    <location>
        <begin position="176"/>
        <end position="196"/>
    </location>
</feature>
<proteinExistence type="predicted"/>
<dbReference type="InterPro" id="IPR047589">
    <property type="entry name" value="DUF11_rpt"/>
</dbReference>
<organism evidence="4 5">
    <name type="scientific">Catenulispora pinistramenti</name>
    <dbReference type="NCBI Taxonomy" id="2705254"/>
    <lineage>
        <taxon>Bacteria</taxon>
        <taxon>Bacillati</taxon>
        <taxon>Actinomycetota</taxon>
        <taxon>Actinomycetes</taxon>
        <taxon>Catenulisporales</taxon>
        <taxon>Catenulisporaceae</taxon>
        <taxon>Catenulispora</taxon>
    </lineage>
</organism>
<protein>
    <submittedName>
        <fullName evidence="4">DUF11 domain-containing protein</fullName>
    </submittedName>
</protein>
<dbReference type="NCBIfam" id="TIGR01451">
    <property type="entry name" value="B_ant_repeat"/>
    <property type="match status" value="1"/>
</dbReference>
<evidence type="ECO:0000313" key="5">
    <source>
        <dbReference type="Proteomes" id="UP000730482"/>
    </source>
</evidence>
<dbReference type="EMBL" id="JAAFYZ010000149">
    <property type="protein sequence ID" value="MBS2551661.1"/>
    <property type="molecule type" value="Genomic_DNA"/>
</dbReference>
<evidence type="ECO:0000259" key="3">
    <source>
        <dbReference type="Pfam" id="PF01345"/>
    </source>
</evidence>
<keyword evidence="1" id="KW-0812">Transmembrane</keyword>
<keyword evidence="1" id="KW-1133">Transmembrane helix</keyword>
<keyword evidence="2" id="KW-0732">Signal</keyword>
<evidence type="ECO:0000256" key="2">
    <source>
        <dbReference type="SAM" id="SignalP"/>
    </source>
</evidence>
<comment type="caution">
    <text evidence="4">The sequence shown here is derived from an EMBL/GenBank/DDBJ whole genome shotgun (WGS) entry which is preliminary data.</text>
</comment>
<evidence type="ECO:0000313" key="4">
    <source>
        <dbReference type="EMBL" id="MBS2551661.1"/>
    </source>
</evidence>
<gene>
    <name evidence="4" type="ORF">KGQ19_32810</name>
</gene>
<keyword evidence="1" id="KW-0472">Membrane</keyword>
<sequence length="213" mass="21944">MNARVWRTAVPMTLAVAGILVTPTCASADSMVVSDGHSDPLSVAVQASGGQDVSYAIEVRNTTDQPVTDAVITQQLPAGLDYVAATPAPRRSGHHLTWTLAIPAHGTARITTTGAVGHHLGARPLAHVTQAGTTLHHGHHPQPTTTVCAGENTGPRACATGRGALRPETLTRFERGAMAMACAGAMAALCFAGLGLRRRRRAAGALERAGVEG</sequence>
<dbReference type="RefSeq" id="WP_212016504.1">
    <property type="nucleotide sequence ID" value="NZ_JAAFYZ010000149.1"/>
</dbReference>